<evidence type="ECO:0008006" key="4">
    <source>
        <dbReference type="Google" id="ProtNLM"/>
    </source>
</evidence>
<dbReference type="InterPro" id="IPR006311">
    <property type="entry name" value="TAT_signal"/>
</dbReference>
<dbReference type="KEGG" id="spha:D3Y57_01455"/>
<accession>A0A494TH77</accession>
<feature type="region of interest" description="Disordered" evidence="1">
    <location>
        <begin position="185"/>
        <end position="214"/>
    </location>
</feature>
<protein>
    <recommendedName>
        <fullName evidence="4">Membrane bound FAD containing D-sorbitol dehydrogenase</fullName>
    </recommendedName>
</protein>
<feature type="compositionally biased region" description="Polar residues" evidence="1">
    <location>
        <begin position="202"/>
        <end position="214"/>
    </location>
</feature>
<dbReference type="RefSeq" id="WP_121150710.1">
    <property type="nucleotide sequence ID" value="NZ_CP032828.1"/>
</dbReference>
<evidence type="ECO:0000313" key="3">
    <source>
        <dbReference type="Proteomes" id="UP000276254"/>
    </source>
</evidence>
<dbReference type="OrthoDB" id="8722893at2"/>
<dbReference type="EMBL" id="CP032828">
    <property type="protein sequence ID" value="AYJ84788.1"/>
    <property type="molecule type" value="Genomic_DNA"/>
</dbReference>
<sequence length="214" mass="21712">MTPFIPDEPGSATGSAIAIRRRELMLGIATAGVAAAGGFGLGKALAGPPAAVTPPAAFVDMSRFVTGSAIDDTAALGRAWSQLVALDTGFARATAALSDAIHGAGLRDMAAFLASPLAKNDALIATARTITTTWYLGGTGIANPVQAKDTTGFVTYAGALMYRPTIDATVIPSYARRGTNYWIDSPAGTPTPAGTAGVRDWPTTSAPNSKKSIA</sequence>
<evidence type="ECO:0000313" key="2">
    <source>
        <dbReference type="EMBL" id="AYJ84788.1"/>
    </source>
</evidence>
<dbReference type="PROSITE" id="PS51318">
    <property type="entry name" value="TAT"/>
    <property type="match status" value="1"/>
</dbReference>
<organism evidence="2 3">
    <name type="scientific">Sphingomonas paeninsulae</name>
    <dbReference type="NCBI Taxonomy" id="2319844"/>
    <lineage>
        <taxon>Bacteria</taxon>
        <taxon>Pseudomonadati</taxon>
        <taxon>Pseudomonadota</taxon>
        <taxon>Alphaproteobacteria</taxon>
        <taxon>Sphingomonadales</taxon>
        <taxon>Sphingomonadaceae</taxon>
        <taxon>Sphingomonas</taxon>
    </lineage>
</organism>
<evidence type="ECO:0000256" key="1">
    <source>
        <dbReference type="SAM" id="MobiDB-lite"/>
    </source>
</evidence>
<dbReference type="InterPro" id="IPR024651">
    <property type="entry name" value="FAD-SLDH_ssu"/>
</dbReference>
<keyword evidence="3" id="KW-1185">Reference proteome</keyword>
<dbReference type="Pfam" id="PF12318">
    <property type="entry name" value="FAD-SLDH"/>
    <property type="match status" value="1"/>
</dbReference>
<keyword evidence="2" id="KW-0614">Plasmid</keyword>
<reference evidence="2 3" key="1">
    <citation type="submission" date="2018-09" db="EMBL/GenBank/DDBJ databases">
        <title>Sphingomonas peninsula sp. nov., isolated from fildes peninsula, Antarctic soil.</title>
        <authorList>
            <person name="Yingchao G."/>
        </authorList>
    </citation>
    <scope>NUCLEOTIDE SEQUENCE [LARGE SCALE GENOMIC DNA]</scope>
    <source>
        <strain evidence="2 3">YZ-8</strain>
        <plasmid evidence="2 3">unnamed1</plasmid>
    </source>
</reference>
<geneLocation type="plasmid" evidence="2">
    <name>unnamed1</name>
</geneLocation>
<proteinExistence type="predicted"/>
<gene>
    <name evidence="2" type="ORF">D3Y57_01455</name>
</gene>
<dbReference type="AlphaFoldDB" id="A0A494TH77"/>
<dbReference type="Proteomes" id="UP000276254">
    <property type="component" value="Plasmid unnamed1"/>
</dbReference>
<feature type="compositionally biased region" description="Low complexity" evidence="1">
    <location>
        <begin position="186"/>
        <end position="197"/>
    </location>
</feature>
<name>A0A494TH77_SPHPE</name>
<dbReference type="GeneID" id="39491767"/>